<keyword evidence="7" id="KW-0695">RNA-directed DNA polymerase</keyword>
<dbReference type="PANTHER" id="PTHR42648:SF11">
    <property type="entry name" value="TRANSPOSON TY4-P GAG-POL POLYPROTEIN"/>
    <property type="match status" value="1"/>
</dbReference>
<accession>A0ABM4U6W8</accession>
<keyword evidence="1" id="KW-0540">Nuclease</keyword>
<evidence type="ECO:0000256" key="7">
    <source>
        <dbReference type="ARBA" id="ARBA00022918"/>
    </source>
</evidence>
<dbReference type="Pfam" id="PF25597">
    <property type="entry name" value="SH3_retrovirus"/>
    <property type="match status" value="1"/>
</dbReference>
<dbReference type="PROSITE" id="PS50994">
    <property type="entry name" value="INTEGRASE"/>
    <property type="match status" value="1"/>
</dbReference>
<proteinExistence type="predicted"/>
<evidence type="ECO:0000313" key="11">
    <source>
        <dbReference type="Proteomes" id="UP001652660"/>
    </source>
</evidence>
<evidence type="ECO:0000256" key="1">
    <source>
        <dbReference type="ARBA" id="ARBA00022722"/>
    </source>
</evidence>
<dbReference type="RefSeq" id="XP_071903036.1">
    <property type="nucleotide sequence ID" value="XM_072046935.1"/>
</dbReference>
<evidence type="ECO:0000256" key="6">
    <source>
        <dbReference type="ARBA" id="ARBA00022908"/>
    </source>
</evidence>
<keyword evidence="2" id="KW-0479">Metal-binding</keyword>
<evidence type="ECO:0000313" key="12">
    <source>
        <dbReference type="RefSeq" id="XP_071903036.1"/>
    </source>
</evidence>
<name>A0ABM4U6W8_COFAR</name>
<evidence type="ECO:0000259" key="10">
    <source>
        <dbReference type="PROSITE" id="PS50994"/>
    </source>
</evidence>
<protein>
    <recommendedName>
        <fullName evidence="10">Integrase catalytic domain-containing protein</fullName>
    </recommendedName>
</protein>
<dbReference type="InterPro" id="IPR012337">
    <property type="entry name" value="RNaseH-like_sf"/>
</dbReference>
<gene>
    <name evidence="12" type="primary">LOC140005846</name>
</gene>
<evidence type="ECO:0000256" key="2">
    <source>
        <dbReference type="ARBA" id="ARBA00022723"/>
    </source>
</evidence>
<dbReference type="PANTHER" id="PTHR42648">
    <property type="entry name" value="TRANSPOSASE, PUTATIVE-RELATED"/>
    <property type="match status" value="1"/>
</dbReference>
<sequence length="289" mass="33760">MAARYTPQQNSVAERKNRTVMDMVRSMMQSKGIPKSLWVEAISCAIYVLNGCPTRCNFGKTPQIIWTSMKPDISYFKVFGYLAYAHVPDHLRKKLDDKAEKYIFIGYSHETKEYKLFNSNTRKVIVSRDVTFDEHGIWDWSRKDPETSPKYSFISPIMGPSTSKQVVEQVVHSYGDPSTSTIQVETSSRPFFIALKFRVLERVRQASLRYPRVRPWEKRGRHRPQRERRMPAQFDDYVVGKDDDLTDEAIVNFALFIDCDPVSFEEAVKDDRWVRIIDEKIHAIEKNDT</sequence>
<evidence type="ECO:0000256" key="5">
    <source>
        <dbReference type="ARBA" id="ARBA00022842"/>
    </source>
</evidence>
<evidence type="ECO:0000256" key="3">
    <source>
        <dbReference type="ARBA" id="ARBA00022759"/>
    </source>
</evidence>
<dbReference type="Gene3D" id="3.30.420.10">
    <property type="entry name" value="Ribonuclease H-like superfamily/Ribonuclease H"/>
    <property type="match status" value="1"/>
</dbReference>
<dbReference type="InterPro" id="IPR057670">
    <property type="entry name" value="SH3_retrovirus"/>
</dbReference>
<dbReference type="GeneID" id="140005846"/>
<keyword evidence="4" id="KW-0378">Hydrolase</keyword>
<reference evidence="12" key="2">
    <citation type="submission" date="2025-08" db="UniProtKB">
        <authorList>
            <consortium name="RefSeq"/>
        </authorList>
    </citation>
    <scope>IDENTIFICATION</scope>
    <source>
        <tissue evidence="12">Leaves</tissue>
    </source>
</reference>
<reference evidence="11" key="1">
    <citation type="journal article" date="2025" name="Foods">
        <title>Unveiling the Microbial Signatures of Arabica Coffee Cherries: Insights into Ripeness Specific Diversity, Functional Traits, and Implications for Quality and Safety.</title>
        <authorList>
            <consortium name="RefSeq"/>
            <person name="Tenea G.N."/>
            <person name="Cifuentes V."/>
            <person name="Reyes P."/>
            <person name="Cevallos-Vallejos M."/>
        </authorList>
    </citation>
    <scope>NUCLEOTIDE SEQUENCE [LARGE SCALE GENOMIC DNA]</scope>
</reference>
<dbReference type="SUPFAM" id="SSF53098">
    <property type="entry name" value="Ribonuclease H-like"/>
    <property type="match status" value="1"/>
</dbReference>
<keyword evidence="8" id="KW-0548">Nucleotidyltransferase</keyword>
<dbReference type="InterPro" id="IPR039537">
    <property type="entry name" value="Retrotran_Ty1/copia-like"/>
</dbReference>
<keyword evidence="5" id="KW-0460">Magnesium</keyword>
<dbReference type="Proteomes" id="UP001652660">
    <property type="component" value="Chromosome 1c"/>
</dbReference>
<keyword evidence="8" id="KW-0808">Transferase</keyword>
<keyword evidence="6" id="KW-0229">DNA integration</keyword>
<dbReference type="InterPro" id="IPR001584">
    <property type="entry name" value="Integrase_cat-core"/>
</dbReference>
<dbReference type="InterPro" id="IPR036397">
    <property type="entry name" value="RNaseH_sf"/>
</dbReference>
<feature type="domain" description="Integrase catalytic" evidence="10">
    <location>
        <begin position="1"/>
        <end position="70"/>
    </location>
</feature>
<organism evidence="11 12">
    <name type="scientific">Coffea arabica</name>
    <name type="common">Arabian coffee</name>
    <dbReference type="NCBI Taxonomy" id="13443"/>
    <lineage>
        <taxon>Eukaryota</taxon>
        <taxon>Viridiplantae</taxon>
        <taxon>Streptophyta</taxon>
        <taxon>Embryophyta</taxon>
        <taxon>Tracheophyta</taxon>
        <taxon>Spermatophyta</taxon>
        <taxon>Magnoliopsida</taxon>
        <taxon>eudicotyledons</taxon>
        <taxon>Gunneridae</taxon>
        <taxon>Pentapetalae</taxon>
        <taxon>asterids</taxon>
        <taxon>lamiids</taxon>
        <taxon>Gentianales</taxon>
        <taxon>Rubiaceae</taxon>
        <taxon>Ixoroideae</taxon>
        <taxon>Gardenieae complex</taxon>
        <taxon>Bertiereae - Coffeeae clade</taxon>
        <taxon>Coffeeae</taxon>
        <taxon>Coffea</taxon>
    </lineage>
</organism>
<keyword evidence="3" id="KW-0255">Endonuclease</keyword>
<keyword evidence="11" id="KW-1185">Reference proteome</keyword>
<evidence type="ECO:0000256" key="9">
    <source>
        <dbReference type="ARBA" id="ARBA00023172"/>
    </source>
</evidence>
<keyword evidence="9" id="KW-0233">DNA recombination</keyword>
<keyword evidence="8" id="KW-0239">DNA-directed DNA polymerase</keyword>
<evidence type="ECO:0000256" key="8">
    <source>
        <dbReference type="ARBA" id="ARBA00022932"/>
    </source>
</evidence>
<evidence type="ECO:0000256" key="4">
    <source>
        <dbReference type="ARBA" id="ARBA00022801"/>
    </source>
</evidence>